<evidence type="ECO:0000313" key="2">
    <source>
        <dbReference type="Proteomes" id="UP000272412"/>
    </source>
</evidence>
<accession>A0A3N4NBV3</accession>
<dbReference type="Proteomes" id="UP000272412">
    <property type="component" value="Unassembled WGS sequence"/>
</dbReference>
<keyword evidence="2" id="KW-1185">Reference proteome</keyword>
<organism evidence="1 2">
    <name type="scientific">Neisseria weixii</name>
    <dbReference type="NCBI Taxonomy" id="1853276"/>
    <lineage>
        <taxon>Bacteria</taxon>
        <taxon>Pseudomonadati</taxon>
        <taxon>Pseudomonadota</taxon>
        <taxon>Betaproteobacteria</taxon>
        <taxon>Neisseriales</taxon>
        <taxon>Neisseriaceae</taxon>
        <taxon>Neisseria</taxon>
    </lineage>
</organism>
<comment type="caution">
    <text evidence="1">The sequence shown here is derived from an EMBL/GenBank/DDBJ whole genome shotgun (WGS) entry which is preliminary data.</text>
</comment>
<reference evidence="1 2" key="1">
    <citation type="submission" date="2018-11" db="EMBL/GenBank/DDBJ databases">
        <title>Neisseria weixii sp. nov. isolated from the rectal contents of plateau pika (Ochotona cruzoniae).</title>
        <authorList>
            <person name="Zhang G."/>
        </authorList>
    </citation>
    <scope>NUCLEOTIDE SEQUENCE [LARGE SCALE GENOMIC DNA]</scope>
    <source>
        <strain evidence="1 2">10009</strain>
    </source>
</reference>
<dbReference type="OrthoDB" id="6874078at2"/>
<name>A0A3N4NBV3_9NEIS</name>
<proteinExistence type="predicted"/>
<dbReference type="AlphaFoldDB" id="A0A3N4NBV3"/>
<protein>
    <submittedName>
        <fullName evidence="1">Uncharacterized protein</fullName>
    </submittedName>
</protein>
<sequence>MYTLKKDFEFLKEVLTEFCERQEFIDRLNTIEKTEITGWEIWLQVEFALFLQEHKRVAEWKREIRHSLDMRKSDYWNNASIDFYIRQKQARSFIPLEIKQNRNASSCIKSMSDDIKKFRNIKNSTC</sequence>
<gene>
    <name evidence="1" type="ORF">EGK74_03755</name>
</gene>
<dbReference type="EMBL" id="RPFL01000006">
    <property type="protein sequence ID" value="RPD89570.1"/>
    <property type="molecule type" value="Genomic_DNA"/>
</dbReference>
<dbReference type="RefSeq" id="WP_096294939.1">
    <property type="nucleotide sequence ID" value="NZ_CP023429.1"/>
</dbReference>
<dbReference type="KEGG" id="nwx:CGZ65_04245"/>
<evidence type="ECO:0000313" key="1">
    <source>
        <dbReference type="EMBL" id="RPD89570.1"/>
    </source>
</evidence>